<evidence type="ECO:0000313" key="5">
    <source>
        <dbReference type="EMBL" id="WIV54052.1"/>
    </source>
</evidence>
<dbReference type="InterPro" id="IPR029058">
    <property type="entry name" value="AB_hydrolase_fold"/>
</dbReference>
<dbReference type="EMBL" id="CP127173">
    <property type="protein sequence ID" value="WIV54052.1"/>
    <property type="molecule type" value="Genomic_DNA"/>
</dbReference>
<gene>
    <name evidence="5" type="ORF">QP939_35000</name>
</gene>
<dbReference type="Gene3D" id="2.120.10.30">
    <property type="entry name" value="TolB, C-terminal domain"/>
    <property type="match status" value="2"/>
</dbReference>
<keyword evidence="1 5" id="KW-0378">Hydrolase</keyword>
<feature type="domain" description="Peptidase S9 prolyl oligopeptidase catalytic" evidence="4">
    <location>
        <begin position="579"/>
        <end position="778"/>
    </location>
</feature>
<dbReference type="InterPro" id="IPR011659">
    <property type="entry name" value="WD40"/>
</dbReference>
<dbReference type="RefSeq" id="WP_285450602.1">
    <property type="nucleotide sequence ID" value="NZ_CP127173.1"/>
</dbReference>
<dbReference type="PANTHER" id="PTHR42776:SF4">
    <property type="entry name" value="ACYLAMINO-ACID-RELEASING ENZYME"/>
    <property type="match status" value="1"/>
</dbReference>
<dbReference type="InterPro" id="IPR011042">
    <property type="entry name" value="6-blade_b-propeller_TolB-like"/>
</dbReference>
<dbReference type="GO" id="GO:0016787">
    <property type="term" value="F:hydrolase activity"/>
    <property type="evidence" value="ECO:0007669"/>
    <property type="project" value="UniProtKB-KW"/>
</dbReference>
<dbReference type="SUPFAM" id="SSF53474">
    <property type="entry name" value="alpha/beta-Hydrolases"/>
    <property type="match status" value="1"/>
</dbReference>
<evidence type="ECO:0000256" key="1">
    <source>
        <dbReference type="ARBA" id="ARBA00022801"/>
    </source>
</evidence>
<name>A0ABY8XEK7_9PSEU</name>
<keyword evidence="2" id="KW-0720">Serine protease</keyword>
<dbReference type="InterPro" id="IPR001375">
    <property type="entry name" value="Peptidase_S9_cat"/>
</dbReference>
<evidence type="ECO:0000259" key="4">
    <source>
        <dbReference type="Pfam" id="PF00326"/>
    </source>
</evidence>
<dbReference type="Pfam" id="PF07676">
    <property type="entry name" value="PD40"/>
    <property type="match status" value="1"/>
</dbReference>
<keyword evidence="6" id="KW-1185">Reference proteome</keyword>
<organism evidence="5 6">
    <name type="scientific">Amycolatopsis nalaikhensis</name>
    <dbReference type="NCBI Taxonomy" id="715472"/>
    <lineage>
        <taxon>Bacteria</taxon>
        <taxon>Bacillati</taxon>
        <taxon>Actinomycetota</taxon>
        <taxon>Actinomycetes</taxon>
        <taxon>Pseudonocardiales</taxon>
        <taxon>Pseudonocardiaceae</taxon>
        <taxon>Amycolatopsis</taxon>
    </lineage>
</organism>
<evidence type="ECO:0000313" key="6">
    <source>
        <dbReference type="Proteomes" id="UP001227101"/>
    </source>
</evidence>
<sequence length="781" mass="83380">MSDLVFMSHEHVARMNELLAASDEVLAACAALDRDYEIAYELSGGPDGTAHWVLRFDRRSGARFSLEPPRDADLTYFGDWTEVIRGSRAARSGEPVEANLTTAGDVSVTERVADAYATAQRVATIPTEFPDVLTVAQRKVTEHLRAVHEPAFGLPHSMREPQVTRDGSRTAVTGAVFDELVGLPRTAVYTAEDGELRPVTSGKGSSRGARFSPDGRTLAFLSDRRQAGVFQLHLLDGDHFGEARPAPEVPGTVEYVHWSPDGDKLLLGVAGLGAELSGGQGSGRNSQQARERPSWFPEVDDGTDDAGWRSLWVLTVSTGELTQVSPAGLNCWEAGWCGADRVVAIASVAPGEDDWYTAHLSLIDLDGHARQLLGSDVQLGLPTGSPDGKWVTVVEAVCSDRWLVAGDVLLVETATGAVRRLDTRGADVTHLQWIDAERLGYVGLRRLDSVAGVIGIPGGAVEEVLSTDFSCSAGGFLPQGSFTADGRVLTVRDSYEQAPLLVLSGSAPLASVAHPGTEFVRTVAGKAEVVTWTAPDGLEIDGILCRPAGNGPFPLVVSIHGGPVWAYQNSWSMRYPWVPLLVEQGYAVLSPNPRGSCGRGQEFAGRVVGDMGGADTHDFLSGIDALVERGLVDGSKVGLIGGSYGGFMSSWLVTQDTRFAAAVPVSPVTNWYSQSFTSNIAAWGNRILGADPELPGTLAHTRSPVLHASKARTPCLNVAGALDNCTPPGQAREFHQALRAHGVPSALVIYPEEGHGVRAFPAQIDFLARVLQWFERYMPAS</sequence>
<dbReference type="PANTHER" id="PTHR42776">
    <property type="entry name" value="SERINE PEPTIDASE S9 FAMILY MEMBER"/>
    <property type="match status" value="1"/>
</dbReference>
<accession>A0ABY8XEK7</accession>
<dbReference type="SUPFAM" id="SSF69304">
    <property type="entry name" value="Tricorn protease N-terminal domain"/>
    <property type="match status" value="1"/>
</dbReference>
<protein>
    <submittedName>
        <fullName evidence="5">S9 family peptidase</fullName>
        <ecNumber evidence="5">3.4.-.-</ecNumber>
    </submittedName>
</protein>
<dbReference type="EC" id="3.4.-.-" evidence="5"/>
<keyword evidence="2" id="KW-0645">Protease</keyword>
<evidence type="ECO:0000256" key="2">
    <source>
        <dbReference type="ARBA" id="ARBA00022825"/>
    </source>
</evidence>
<reference evidence="5 6" key="1">
    <citation type="submission" date="2023-06" db="EMBL/GenBank/DDBJ databases">
        <authorList>
            <person name="Oyuntsetseg B."/>
            <person name="Kim S.B."/>
        </authorList>
    </citation>
    <scope>NUCLEOTIDE SEQUENCE [LARGE SCALE GENOMIC DNA]</scope>
    <source>
        <strain evidence="5 6">2-2</strain>
    </source>
</reference>
<dbReference type="Proteomes" id="UP001227101">
    <property type="component" value="Chromosome"/>
</dbReference>
<proteinExistence type="predicted"/>
<dbReference type="Gene3D" id="3.40.50.1820">
    <property type="entry name" value="alpha/beta hydrolase"/>
    <property type="match status" value="1"/>
</dbReference>
<feature type="region of interest" description="Disordered" evidence="3">
    <location>
        <begin position="277"/>
        <end position="300"/>
    </location>
</feature>
<evidence type="ECO:0000256" key="3">
    <source>
        <dbReference type="SAM" id="MobiDB-lite"/>
    </source>
</evidence>
<dbReference type="Pfam" id="PF00326">
    <property type="entry name" value="Peptidase_S9"/>
    <property type="match status" value="1"/>
</dbReference>